<dbReference type="Gene3D" id="2.10.50.10">
    <property type="entry name" value="Tumor Necrosis Factor Receptor, subunit A, domain 2"/>
    <property type="match status" value="1"/>
</dbReference>
<accession>A0A7S1C2Y5</accession>
<dbReference type="InterPro" id="IPR001368">
    <property type="entry name" value="TNFR/NGFR_Cys_rich_reg"/>
</dbReference>
<keyword evidence="2" id="KW-0812">Transmembrane</keyword>
<evidence type="ECO:0000256" key="2">
    <source>
        <dbReference type="SAM" id="Phobius"/>
    </source>
</evidence>
<feature type="domain" description="TNFR-Cys" evidence="3">
    <location>
        <begin position="72"/>
        <end position="109"/>
    </location>
</feature>
<sequence length="167" mass="17499">MCSTCVSGEFASTDCGAFDNPAQDRECSVCAAPCDTSHGQFEEFACGGVQDRVCSACGGGCDKCTSATTCTACVAGTYWDASAAACVPCTVCDAGRYDRTCATGRNAVCTTHNASLIFVGVVVAIFVFVALVVGFMIRRRRYSRHQKQDVTFSEVAATSELSATSRV</sequence>
<proteinExistence type="predicted"/>
<gene>
    <name evidence="4" type="ORF">BSP0115_LOCUS153</name>
</gene>
<feature type="repeat" description="TNFR-Cys" evidence="1">
    <location>
        <begin position="72"/>
        <end position="109"/>
    </location>
</feature>
<evidence type="ECO:0000256" key="1">
    <source>
        <dbReference type="PROSITE-ProRule" id="PRU00206"/>
    </source>
</evidence>
<evidence type="ECO:0000259" key="3">
    <source>
        <dbReference type="PROSITE" id="PS50050"/>
    </source>
</evidence>
<protein>
    <recommendedName>
        <fullName evidence="3">TNFR-Cys domain-containing protein</fullName>
    </recommendedName>
</protein>
<dbReference type="PROSITE" id="PS00652">
    <property type="entry name" value="TNFR_NGFR_1"/>
    <property type="match status" value="1"/>
</dbReference>
<dbReference type="SMART" id="SM00208">
    <property type="entry name" value="TNFR"/>
    <property type="match status" value="2"/>
</dbReference>
<organism evidence="4">
    <name type="scientific">Bicosoecida sp. CB-2014</name>
    <dbReference type="NCBI Taxonomy" id="1486930"/>
    <lineage>
        <taxon>Eukaryota</taxon>
        <taxon>Sar</taxon>
        <taxon>Stramenopiles</taxon>
        <taxon>Bigyra</taxon>
        <taxon>Opalozoa</taxon>
        <taxon>Bicosoecida</taxon>
    </lineage>
</organism>
<dbReference type="PROSITE" id="PS50050">
    <property type="entry name" value="TNFR_NGFR_2"/>
    <property type="match status" value="1"/>
</dbReference>
<dbReference type="AlphaFoldDB" id="A0A7S1C2Y5"/>
<keyword evidence="2" id="KW-0472">Membrane</keyword>
<keyword evidence="2" id="KW-1133">Transmembrane helix</keyword>
<feature type="transmembrane region" description="Helical" evidence="2">
    <location>
        <begin position="116"/>
        <end position="137"/>
    </location>
</feature>
<comment type="caution">
    <text evidence="1">Lacks conserved residue(s) required for the propagation of feature annotation.</text>
</comment>
<dbReference type="EMBL" id="HBFS01000229">
    <property type="protein sequence ID" value="CAD8906959.1"/>
    <property type="molecule type" value="Transcribed_RNA"/>
</dbReference>
<reference evidence="4" key="1">
    <citation type="submission" date="2021-01" db="EMBL/GenBank/DDBJ databases">
        <authorList>
            <person name="Corre E."/>
            <person name="Pelletier E."/>
            <person name="Niang G."/>
            <person name="Scheremetjew M."/>
            <person name="Finn R."/>
            <person name="Kale V."/>
            <person name="Holt S."/>
            <person name="Cochrane G."/>
            <person name="Meng A."/>
            <person name="Brown T."/>
            <person name="Cohen L."/>
        </authorList>
    </citation>
    <scope>NUCLEOTIDE SEQUENCE</scope>
    <source>
        <strain evidence="4">Ms1</strain>
    </source>
</reference>
<evidence type="ECO:0000313" key="4">
    <source>
        <dbReference type="EMBL" id="CAD8906959.1"/>
    </source>
</evidence>
<name>A0A7S1C2Y5_9STRA</name>